<keyword evidence="5" id="KW-0611">Plant defense</keyword>
<dbReference type="Gene3D" id="3.80.10.10">
    <property type="entry name" value="Ribonuclease Inhibitor"/>
    <property type="match status" value="2"/>
</dbReference>
<evidence type="ECO:0000256" key="1">
    <source>
        <dbReference type="ARBA" id="ARBA00008894"/>
    </source>
</evidence>
<dbReference type="Gene3D" id="1.10.8.430">
    <property type="entry name" value="Helical domain of apoptotic protease-activating factors"/>
    <property type="match status" value="1"/>
</dbReference>
<sequence>MVQKCGYLPLAICLLGGVLREKKSIFEWESVNEHIKAAIYGDEKQIDGVLNLSYESLPYYLKPCFLLMGGFNEDENIDAPNLYRSWIAQGMISYENIGDKDECLMDIAELYLSELASRSILQVEIFNDYDAAVRNIKYKTCKLHDVVRELCLKLGKREDFGVLSLGYKGGKLSTLLREASSHIKIHHLTINFRSEVEHEPTVACGEDTSEHIRSVRLSNLIESNVVEFRPRSIVDFQKFKLLRELVILRFKFAGGKLPKGITKLVHLRRLRLEACELDKLPSSMMNLVYMDTLDLSDSMNVEVPNVFKEIYHEIICMDRMNNLRRFLARIHDNESLSAIMNGIMNWKKISDSRVWIDGSCDLTSERMLEKALTCPNLYELVITTTLGKALTKCGNDLLSSKIRCLDLYGSEIEDDPMWILGKLPCLIILGLHWESFVGEKLTCPANSFLRLKKLTLKGLPKLREWRVETGAMPLLSKLSMGECSGLEMIPEGLSGISTLRTLVIKQMPELGLRVSPSGQDFHKVRHVSSIIIKD</sequence>
<dbReference type="GO" id="GO:0098542">
    <property type="term" value="P:defense response to other organism"/>
    <property type="evidence" value="ECO:0007669"/>
    <property type="project" value="TreeGrafter"/>
</dbReference>
<comment type="similarity">
    <text evidence="1">Belongs to the disease resistance NB-LRR family.</text>
</comment>
<evidence type="ECO:0000259" key="7">
    <source>
        <dbReference type="Pfam" id="PF23559"/>
    </source>
</evidence>
<evidence type="ECO:0000256" key="3">
    <source>
        <dbReference type="ARBA" id="ARBA00022737"/>
    </source>
</evidence>
<evidence type="ECO:0000313" key="9">
    <source>
        <dbReference type="Proteomes" id="UP000298416"/>
    </source>
</evidence>
<keyword evidence="6" id="KW-0067">ATP-binding</keyword>
<dbReference type="PANTHER" id="PTHR23155:SF1185">
    <property type="entry name" value="DISEASE RESISTANCE RPP8-LIKE PROTEIN 3-RELATED"/>
    <property type="match status" value="1"/>
</dbReference>
<dbReference type="GO" id="GO:0005524">
    <property type="term" value="F:ATP binding"/>
    <property type="evidence" value="ECO:0007669"/>
    <property type="project" value="UniProtKB-KW"/>
</dbReference>
<dbReference type="AlphaFoldDB" id="A0A8X8ZHD3"/>
<dbReference type="EMBL" id="PNBA02000012">
    <property type="protein sequence ID" value="KAG6405062.1"/>
    <property type="molecule type" value="Genomic_DNA"/>
</dbReference>
<dbReference type="InterPro" id="IPR036388">
    <property type="entry name" value="WH-like_DNA-bd_sf"/>
</dbReference>
<name>A0A8X8ZHD3_SALSN</name>
<evidence type="ECO:0000256" key="5">
    <source>
        <dbReference type="ARBA" id="ARBA00022821"/>
    </source>
</evidence>
<feature type="domain" description="Disease resistance protein winged helix" evidence="7">
    <location>
        <begin position="71"/>
        <end position="150"/>
    </location>
</feature>
<keyword evidence="2" id="KW-0433">Leucine-rich repeat</keyword>
<protein>
    <recommendedName>
        <fullName evidence="7">Disease resistance protein winged helix domain-containing protein</fullName>
    </recommendedName>
</protein>
<evidence type="ECO:0000313" key="8">
    <source>
        <dbReference type="EMBL" id="KAG6405062.1"/>
    </source>
</evidence>
<accession>A0A8X8ZHD3</accession>
<dbReference type="FunFam" id="1.10.10.10:FF:000322">
    <property type="entry name" value="Probable disease resistance protein At1g63360"/>
    <property type="match status" value="1"/>
</dbReference>
<dbReference type="SUPFAM" id="SSF52058">
    <property type="entry name" value="L domain-like"/>
    <property type="match status" value="1"/>
</dbReference>
<gene>
    <name evidence="8" type="ORF">SASPL_132644</name>
</gene>
<organism evidence="8">
    <name type="scientific">Salvia splendens</name>
    <name type="common">Scarlet sage</name>
    <dbReference type="NCBI Taxonomy" id="180675"/>
    <lineage>
        <taxon>Eukaryota</taxon>
        <taxon>Viridiplantae</taxon>
        <taxon>Streptophyta</taxon>
        <taxon>Embryophyta</taxon>
        <taxon>Tracheophyta</taxon>
        <taxon>Spermatophyta</taxon>
        <taxon>Magnoliopsida</taxon>
        <taxon>eudicotyledons</taxon>
        <taxon>Gunneridae</taxon>
        <taxon>Pentapetalae</taxon>
        <taxon>asterids</taxon>
        <taxon>lamiids</taxon>
        <taxon>Lamiales</taxon>
        <taxon>Lamiaceae</taxon>
        <taxon>Nepetoideae</taxon>
        <taxon>Mentheae</taxon>
        <taxon>Salviinae</taxon>
        <taxon>Salvia</taxon>
        <taxon>Salvia subgen. Calosphace</taxon>
        <taxon>core Calosphace</taxon>
    </lineage>
</organism>
<dbReference type="InterPro" id="IPR058922">
    <property type="entry name" value="WHD_DRP"/>
</dbReference>
<dbReference type="InterPro" id="IPR044974">
    <property type="entry name" value="Disease_R_plants"/>
</dbReference>
<dbReference type="Pfam" id="PF23559">
    <property type="entry name" value="WHD_DRP"/>
    <property type="match status" value="1"/>
</dbReference>
<proteinExistence type="inferred from homology"/>
<reference evidence="8" key="1">
    <citation type="submission" date="2018-01" db="EMBL/GenBank/DDBJ databases">
        <authorList>
            <person name="Mao J.F."/>
        </authorList>
    </citation>
    <scope>NUCLEOTIDE SEQUENCE</scope>
    <source>
        <strain evidence="8">Huo1</strain>
        <tissue evidence="8">Leaf</tissue>
    </source>
</reference>
<dbReference type="InterPro" id="IPR032675">
    <property type="entry name" value="LRR_dom_sf"/>
</dbReference>
<dbReference type="Gene3D" id="1.10.10.10">
    <property type="entry name" value="Winged helix-like DNA-binding domain superfamily/Winged helix DNA-binding domain"/>
    <property type="match status" value="1"/>
</dbReference>
<dbReference type="Proteomes" id="UP000298416">
    <property type="component" value="Unassembled WGS sequence"/>
</dbReference>
<evidence type="ECO:0000256" key="4">
    <source>
        <dbReference type="ARBA" id="ARBA00022741"/>
    </source>
</evidence>
<evidence type="ECO:0000256" key="2">
    <source>
        <dbReference type="ARBA" id="ARBA00022614"/>
    </source>
</evidence>
<dbReference type="GO" id="GO:0043531">
    <property type="term" value="F:ADP binding"/>
    <property type="evidence" value="ECO:0007669"/>
    <property type="project" value="InterPro"/>
</dbReference>
<reference evidence="8" key="2">
    <citation type="submission" date="2020-08" db="EMBL/GenBank/DDBJ databases">
        <title>Plant Genome Project.</title>
        <authorList>
            <person name="Zhang R.-G."/>
        </authorList>
    </citation>
    <scope>NUCLEOTIDE SEQUENCE</scope>
    <source>
        <strain evidence="8">Huo1</strain>
        <tissue evidence="8">Leaf</tissue>
    </source>
</reference>
<keyword evidence="9" id="KW-1185">Reference proteome</keyword>
<dbReference type="PANTHER" id="PTHR23155">
    <property type="entry name" value="DISEASE RESISTANCE PROTEIN RP"/>
    <property type="match status" value="1"/>
</dbReference>
<dbReference type="InterPro" id="IPR042197">
    <property type="entry name" value="Apaf_helical"/>
</dbReference>
<evidence type="ECO:0000256" key="6">
    <source>
        <dbReference type="ARBA" id="ARBA00022840"/>
    </source>
</evidence>
<dbReference type="SUPFAM" id="SSF52540">
    <property type="entry name" value="P-loop containing nucleoside triphosphate hydrolases"/>
    <property type="match status" value="1"/>
</dbReference>
<keyword evidence="4" id="KW-0547">Nucleotide-binding</keyword>
<keyword evidence="3" id="KW-0677">Repeat</keyword>
<dbReference type="InterPro" id="IPR027417">
    <property type="entry name" value="P-loop_NTPase"/>
</dbReference>
<comment type="caution">
    <text evidence="8">The sequence shown here is derived from an EMBL/GenBank/DDBJ whole genome shotgun (WGS) entry which is preliminary data.</text>
</comment>